<comment type="caution">
    <text evidence="1">The sequence shown here is derived from an EMBL/GenBank/DDBJ whole genome shotgun (WGS) entry which is preliminary data.</text>
</comment>
<gene>
    <name evidence="1" type="ORF">BXT93_17900</name>
</gene>
<dbReference type="RefSeq" id="WP_065519025.1">
    <property type="nucleotide sequence ID" value="NZ_CAJVAC010000011.1"/>
</dbReference>
<name>A0A1V2GC37_ECOLX</name>
<evidence type="ECO:0000313" key="2">
    <source>
        <dbReference type="Proteomes" id="UP000188967"/>
    </source>
</evidence>
<accession>A0A1V2GC37</accession>
<dbReference type="Proteomes" id="UP000188967">
    <property type="component" value="Unassembled WGS sequence"/>
</dbReference>
<proteinExistence type="predicted"/>
<organism evidence="1 2">
    <name type="scientific">Escherichia coli</name>
    <dbReference type="NCBI Taxonomy" id="562"/>
    <lineage>
        <taxon>Bacteria</taxon>
        <taxon>Pseudomonadati</taxon>
        <taxon>Pseudomonadota</taxon>
        <taxon>Gammaproteobacteria</taxon>
        <taxon>Enterobacterales</taxon>
        <taxon>Enterobacteriaceae</taxon>
        <taxon>Escherichia</taxon>
    </lineage>
</organism>
<dbReference type="AlphaFoldDB" id="A0A1V2GC37"/>
<protein>
    <submittedName>
        <fullName evidence="1">Uncharacterized protein</fullName>
    </submittedName>
</protein>
<reference evidence="1 2" key="1">
    <citation type="submission" date="2017-01" db="EMBL/GenBank/DDBJ databases">
        <title>Draft genome sequence of an E. coli strain isolated from human, in Amazon, Brazil.</title>
        <authorList>
            <person name="Moura Q."/>
            <person name="Fernandes M.R."/>
            <person name="Cerdeira L."/>
            <person name="Vianello M."/>
            <person name="Souza T.A."/>
            <person name="Ienne S."/>
            <person name="Lincopan N."/>
        </authorList>
    </citation>
    <scope>NUCLEOTIDE SEQUENCE [LARGE SCALE GENOMIC DNA]</scope>
    <source>
        <strain evidence="1 2">ICBEcBL-II-13</strain>
    </source>
</reference>
<dbReference type="EMBL" id="MTPS01000307">
    <property type="protein sequence ID" value="ONG33264.1"/>
    <property type="molecule type" value="Genomic_DNA"/>
</dbReference>
<sequence length="71" mass="8318">MSQYKIEEKIDYAPDGTVISRQWEVYHQDGRLVKGGLESEEMAQHTVKIFEERAELDKLKISDNHRNDSKP</sequence>
<evidence type="ECO:0000313" key="1">
    <source>
        <dbReference type="EMBL" id="ONG33264.1"/>
    </source>
</evidence>